<keyword evidence="4" id="KW-0833">Ubl conjugation pathway</keyword>
<evidence type="ECO:0000256" key="2">
    <source>
        <dbReference type="ARBA" id="ARBA00005383"/>
    </source>
</evidence>
<evidence type="ECO:0000256" key="1">
    <source>
        <dbReference type="ARBA" id="ARBA00004718"/>
    </source>
</evidence>
<comment type="similarity">
    <text evidence="2">Belongs to the PIAS family.</text>
</comment>
<reference evidence="7" key="1">
    <citation type="submission" date="2016-11" db="UniProtKB">
        <authorList>
            <consortium name="WormBaseParasite"/>
        </authorList>
    </citation>
    <scope>IDENTIFICATION</scope>
</reference>
<dbReference type="WBParaSite" id="L893_g33333.t1">
    <property type="protein sequence ID" value="L893_g33333.t1"/>
    <property type="gene ID" value="L893_g33333"/>
</dbReference>
<evidence type="ECO:0000256" key="3">
    <source>
        <dbReference type="ARBA" id="ARBA00022679"/>
    </source>
</evidence>
<proteinExistence type="inferred from homology"/>
<dbReference type="InterPro" id="IPR023321">
    <property type="entry name" value="PINIT"/>
</dbReference>
<organism evidence="6 7">
    <name type="scientific">Steinernema glaseri</name>
    <dbReference type="NCBI Taxonomy" id="37863"/>
    <lineage>
        <taxon>Eukaryota</taxon>
        <taxon>Metazoa</taxon>
        <taxon>Ecdysozoa</taxon>
        <taxon>Nematoda</taxon>
        <taxon>Chromadorea</taxon>
        <taxon>Rhabditida</taxon>
        <taxon>Tylenchina</taxon>
        <taxon>Panagrolaimomorpha</taxon>
        <taxon>Strongyloidoidea</taxon>
        <taxon>Steinernematidae</taxon>
        <taxon>Steinernema</taxon>
    </lineage>
</organism>
<dbReference type="Proteomes" id="UP000095287">
    <property type="component" value="Unplaced"/>
</dbReference>
<dbReference type="PROSITE" id="PS51466">
    <property type="entry name" value="PINIT"/>
    <property type="match status" value="1"/>
</dbReference>
<dbReference type="InterPro" id="IPR038654">
    <property type="entry name" value="PINIT_sf"/>
</dbReference>
<dbReference type="Gene3D" id="2.60.120.780">
    <property type="entry name" value="PINIT domain"/>
    <property type="match status" value="2"/>
</dbReference>
<dbReference type="GO" id="GO:0016925">
    <property type="term" value="P:protein sumoylation"/>
    <property type="evidence" value="ECO:0007669"/>
    <property type="project" value="UniProtKB-UniPathway"/>
</dbReference>
<comment type="pathway">
    <text evidence="1">Protein modification; protein sumoylation.</text>
</comment>
<dbReference type="InterPro" id="IPR036361">
    <property type="entry name" value="SAP_dom_sf"/>
</dbReference>
<dbReference type="PANTHER" id="PTHR10782:SF94">
    <property type="entry name" value="SUPPRESSOR OF VARIEGATION 2-10, ISOFORM I"/>
    <property type="match status" value="1"/>
</dbReference>
<evidence type="ECO:0000259" key="5">
    <source>
        <dbReference type="PROSITE" id="PS51466"/>
    </source>
</evidence>
<dbReference type="AlphaFoldDB" id="A0A1I8A717"/>
<dbReference type="SUPFAM" id="SSF68906">
    <property type="entry name" value="SAP domain"/>
    <property type="match status" value="1"/>
</dbReference>
<name>A0A1I8A717_9BILA</name>
<feature type="domain" description="PINIT" evidence="5">
    <location>
        <begin position="121"/>
        <end position="283"/>
    </location>
</feature>
<keyword evidence="6" id="KW-1185">Reference proteome</keyword>
<dbReference type="GO" id="GO:0061665">
    <property type="term" value="F:SUMO ligase activity"/>
    <property type="evidence" value="ECO:0007669"/>
    <property type="project" value="TreeGrafter"/>
</dbReference>
<evidence type="ECO:0000313" key="6">
    <source>
        <dbReference type="Proteomes" id="UP000095287"/>
    </source>
</evidence>
<evidence type="ECO:0000256" key="4">
    <source>
        <dbReference type="ARBA" id="ARBA00022786"/>
    </source>
</evidence>
<accession>A0A1I8A717</accession>
<dbReference type="GO" id="GO:0000785">
    <property type="term" value="C:chromatin"/>
    <property type="evidence" value="ECO:0007669"/>
    <property type="project" value="TreeGrafter"/>
</dbReference>
<dbReference type="GO" id="GO:0006357">
    <property type="term" value="P:regulation of transcription by RNA polymerase II"/>
    <property type="evidence" value="ECO:0007669"/>
    <property type="project" value="TreeGrafter"/>
</dbReference>
<protein>
    <submittedName>
        <fullName evidence="7">PINIT domain-containing protein</fullName>
    </submittedName>
</protein>
<dbReference type="GO" id="GO:0003712">
    <property type="term" value="F:transcription coregulator activity"/>
    <property type="evidence" value="ECO:0007669"/>
    <property type="project" value="TreeGrafter"/>
</dbReference>
<sequence length="404" mass="45577">MLQQYRVNELHILLGYFKAPKLGKKHELLQRCYSFLQNPRYQREFVQKIREVSATQTRYNAYPQAYQARQPNAGSTYGGSVSWTHNANQMGTFRPPEERQLQSMLIGSSSGYQVNGGSNGFASPGGSTHRVKNLKIGKLPFFDVKDVILELKELPGTVAGMQQPSSKMQFEFDVHPSVQGGLVRNESMPLPRKELQLRFFSADNSSVEQFDAFPPNCAVRIDGHGVVLPNVIPTNKPNMEPKSRHLNLLLNQLLLHTLLGYFKAPKLGTKHDLLQHCYSLLPKPNFVQVIRAINCAKKLKVGKLPLFDVKDVIMALRVLPGTVAGLKRPSSKMQFEFDVHPSVQDGLVRNESTPLPRKELQLRFFQADNNSVEQFDAFPPNCAVWIDDREVILPVSFLPCLRAL</sequence>
<dbReference type="UniPathway" id="UPA00886"/>
<keyword evidence="3" id="KW-0808">Transferase</keyword>
<dbReference type="Pfam" id="PF14324">
    <property type="entry name" value="PINIT"/>
    <property type="match status" value="1"/>
</dbReference>
<evidence type="ECO:0000313" key="7">
    <source>
        <dbReference type="WBParaSite" id="L893_g33333.t1"/>
    </source>
</evidence>
<dbReference type="PANTHER" id="PTHR10782">
    <property type="entry name" value="ZINC FINGER MIZ DOMAIN-CONTAINING PROTEIN"/>
    <property type="match status" value="1"/>
</dbReference>
<dbReference type="Gene3D" id="1.10.720.30">
    <property type="entry name" value="SAP domain"/>
    <property type="match status" value="2"/>
</dbReference>